<name>A0ABV0NYW6_9TELE</name>
<dbReference type="Proteomes" id="UP001476798">
    <property type="component" value="Unassembled WGS sequence"/>
</dbReference>
<comment type="caution">
    <text evidence="1">The sequence shown here is derived from an EMBL/GenBank/DDBJ whole genome shotgun (WGS) entry which is preliminary data.</text>
</comment>
<dbReference type="EMBL" id="JAHRIO010051445">
    <property type="protein sequence ID" value="MEQ2175422.1"/>
    <property type="molecule type" value="Genomic_DNA"/>
</dbReference>
<feature type="non-terminal residue" evidence="1">
    <location>
        <position position="1"/>
    </location>
</feature>
<reference evidence="1 2" key="1">
    <citation type="submission" date="2021-06" db="EMBL/GenBank/DDBJ databases">
        <authorList>
            <person name="Palmer J.M."/>
        </authorList>
    </citation>
    <scope>NUCLEOTIDE SEQUENCE [LARGE SCALE GENOMIC DNA]</scope>
    <source>
        <strain evidence="1 2">GA_2019</strain>
        <tissue evidence="1">Muscle</tissue>
    </source>
</reference>
<protein>
    <submittedName>
        <fullName evidence="1">Uncharacterized protein</fullName>
    </submittedName>
</protein>
<accession>A0ABV0NYW6</accession>
<sequence>VEQKANGSERIKVSLDVNTPSSYLLDEHLEHCGETSDQKKLLFRLCSRRLFSPPIWVSVCYAQRDAGLQSPCAHRLMTPIKASGSISGM</sequence>
<organism evidence="1 2">
    <name type="scientific">Goodea atripinnis</name>
    <dbReference type="NCBI Taxonomy" id="208336"/>
    <lineage>
        <taxon>Eukaryota</taxon>
        <taxon>Metazoa</taxon>
        <taxon>Chordata</taxon>
        <taxon>Craniata</taxon>
        <taxon>Vertebrata</taxon>
        <taxon>Euteleostomi</taxon>
        <taxon>Actinopterygii</taxon>
        <taxon>Neopterygii</taxon>
        <taxon>Teleostei</taxon>
        <taxon>Neoteleostei</taxon>
        <taxon>Acanthomorphata</taxon>
        <taxon>Ovalentaria</taxon>
        <taxon>Atherinomorphae</taxon>
        <taxon>Cyprinodontiformes</taxon>
        <taxon>Goodeidae</taxon>
        <taxon>Goodea</taxon>
    </lineage>
</organism>
<proteinExistence type="predicted"/>
<keyword evidence="2" id="KW-1185">Reference proteome</keyword>
<evidence type="ECO:0000313" key="1">
    <source>
        <dbReference type="EMBL" id="MEQ2175422.1"/>
    </source>
</evidence>
<evidence type="ECO:0000313" key="2">
    <source>
        <dbReference type="Proteomes" id="UP001476798"/>
    </source>
</evidence>
<gene>
    <name evidence="1" type="ORF">GOODEAATRI_017791</name>
</gene>